<reference evidence="4" key="1">
    <citation type="submission" date="2020-05" db="EMBL/GenBank/DDBJ databases">
        <authorList>
            <person name="Chiriac C."/>
            <person name="Salcher M."/>
            <person name="Ghai R."/>
            <person name="Kavagutti S V."/>
        </authorList>
    </citation>
    <scope>NUCLEOTIDE SEQUENCE</scope>
</reference>
<proteinExistence type="inferred from homology"/>
<dbReference type="InterPro" id="IPR036291">
    <property type="entry name" value="NAD(P)-bd_dom_sf"/>
</dbReference>
<dbReference type="GO" id="GO:0016491">
    <property type="term" value="F:oxidoreductase activity"/>
    <property type="evidence" value="ECO:0007669"/>
    <property type="project" value="UniProtKB-KW"/>
</dbReference>
<dbReference type="Pfam" id="PF00106">
    <property type="entry name" value="adh_short"/>
    <property type="match status" value="1"/>
</dbReference>
<dbReference type="PROSITE" id="PS00061">
    <property type="entry name" value="ADH_SHORT"/>
    <property type="match status" value="1"/>
</dbReference>
<evidence type="ECO:0000256" key="2">
    <source>
        <dbReference type="ARBA" id="ARBA00023002"/>
    </source>
</evidence>
<sequence>MGEVGSNSAGSVSGSVAGRVALVTGAARGQGRAHAVALANEGADLVLCDIAADIATVPYALGTEADLAETVALVEATGRRCISMVADVRDTAAMDAVVASGIEAFGGIDICVANAGIVAFSHFQDITDEMWDDMIAVDLTGTFKTMRAVVPHMIERRYGRIIATSSMAGRMGNPNLSHYVAAKWGIIGMVKTLAMELASRGVTVNAVCPAAVDTPMLQNPAMYSLFCPDLESPTREDVVPRYQAMNRMGQAWLAPEEVSRAVMFLAADAASGMTGQVVEVSLGSAAGQH</sequence>
<dbReference type="EMBL" id="CAFBNC010000087">
    <property type="protein sequence ID" value="CAB4945253.1"/>
    <property type="molecule type" value="Genomic_DNA"/>
</dbReference>
<dbReference type="SUPFAM" id="SSF51735">
    <property type="entry name" value="NAD(P)-binding Rossmann-fold domains"/>
    <property type="match status" value="1"/>
</dbReference>
<evidence type="ECO:0000313" key="4">
    <source>
        <dbReference type="EMBL" id="CAB4945253.1"/>
    </source>
</evidence>
<comment type="similarity">
    <text evidence="1">Belongs to the short-chain dehydrogenases/reductases (SDR) family.</text>
</comment>
<dbReference type="AlphaFoldDB" id="A0A6J7JQJ7"/>
<keyword evidence="3" id="KW-0520">NAD</keyword>
<dbReference type="PANTHER" id="PTHR42879:SF2">
    <property type="entry name" value="3-OXOACYL-[ACYL-CARRIER-PROTEIN] REDUCTASE FABG"/>
    <property type="match status" value="1"/>
</dbReference>
<organism evidence="4">
    <name type="scientific">freshwater metagenome</name>
    <dbReference type="NCBI Taxonomy" id="449393"/>
    <lineage>
        <taxon>unclassified sequences</taxon>
        <taxon>metagenomes</taxon>
        <taxon>ecological metagenomes</taxon>
    </lineage>
</organism>
<dbReference type="PANTHER" id="PTHR42879">
    <property type="entry name" value="3-OXOACYL-(ACYL-CARRIER-PROTEIN) REDUCTASE"/>
    <property type="match status" value="1"/>
</dbReference>
<dbReference type="PRINTS" id="PR00081">
    <property type="entry name" value="GDHRDH"/>
</dbReference>
<evidence type="ECO:0000256" key="3">
    <source>
        <dbReference type="ARBA" id="ARBA00023027"/>
    </source>
</evidence>
<dbReference type="PRINTS" id="PR00080">
    <property type="entry name" value="SDRFAMILY"/>
</dbReference>
<name>A0A6J7JQJ7_9ZZZZ</name>
<dbReference type="InterPro" id="IPR020904">
    <property type="entry name" value="Sc_DH/Rdtase_CS"/>
</dbReference>
<dbReference type="Gene3D" id="3.40.50.720">
    <property type="entry name" value="NAD(P)-binding Rossmann-like Domain"/>
    <property type="match status" value="1"/>
</dbReference>
<dbReference type="InterPro" id="IPR002347">
    <property type="entry name" value="SDR_fam"/>
</dbReference>
<evidence type="ECO:0000256" key="1">
    <source>
        <dbReference type="ARBA" id="ARBA00006484"/>
    </source>
</evidence>
<dbReference type="NCBIfam" id="TIGR03971">
    <property type="entry name" value="SDR_subfam_1"/>
    <property type="match status" value="1"/>
</dbReference>
<dbReference type="GO" id="GO:0032787">
    <property type="term" value="P:monocarboxylic acid metabolic process"/>
    <property type="evidence" value="ECO:0007669"/>
    <property type="project" value="UniProtKB-ARBA"/>
</dbReference>
<dbReference type="InterPro" id="IPR023985">
    <property type="entry name" value="SDR_subfam_1"/>
</dbReference>
<keyword evidence="2" id="KW-0560">Oxidoreductase</keyword>
<dbReference type="InterPro" id="IPR050259">
    <property type="entry name" value="SDR"/>
</dbReference>
<accession>A0A6J7JQJ7</accession>
<protein>
    <submittedName>
        <fullName evidence="4">Unannotated protein</fullName>
    </submittedName>
</protein>
<gene>
    <name evidence="4" type="ORF">UFOPK3733_01540</name>
</gene>
<dbReference type="FunFam" id="3.40.50.720:FF:000084">
    <property type="entry name" value="Short-chain dehydrogenase reductase"/>
    <property type="match status" value="1"/>
</dbReference>